<organism evidence="1 2">
    <name type="scientific">Trichinella murrelli</name>
    <dbReference type="NCBI Taxonomy" id="144512"/>
    <lineage>
        <taxon>Eukaryota</taxon>
        <taxon>Metazoa</taxon>
        <taxon>Ecdysozoa</taxon>
        <taxon>Nematoda</taxon>
        <taxon>Enoplea</taxon>
        <taxon>Dorylaimia</taxon>
        <taxon>Trichinellida</taxon>
        <taxon>Trichinellidae</taxon>
        <taxon>Trichinella</taxon>
    </lineage>
</organism>
<reference evidence="1 2" key="1">
    <citation type="submission" date="2015-01" db="EMBL/GenBank/DDBJ databases">
        <title>Evolution of Trichinella species and genotypes.</title>
        <authorList>
            <person name="Korhonen P.K."/>
            <person name="Edoardo P."/>
            <person name="Giuseppe L.R."/>
            <person name="Gasser R.B."/>
        </authorList>
    </citation>
    <scope>NUCLEOTIDE SEQUENCE [LARGE SCALE GENOMIC DNA]</scope>
    <source>
        <strain evidence="1">ISS417</strain>
    </source>
</reference>
<sequence length="100" mass="11531">MKSDCGSLDIRVKAVDVCWSSFRSFNVPSSRADLMLPSKDSQSSFKARGRWEYLRQWFSNFSGLRPSFVNEPLIQGVYRDLRVEWGSMNCGIEYGLRNPI</sequence>
<dbReference type="EMBL" id="JYDJ01000145">
    <property type="protein sequence ID" value="KRX42396.1"/>
    <property type="molecule type" value="Genomic_DNA"/>
</dbReference>
<evidence type="ECO:0000313" key="2">
    <source>
        <dbReference type="Proteomes" id="UP000055048"/>
    </source>
</evidence>
<accession>A0A0V0TTR8</accession>
<dbReference type="Proteomes" id="UP000055048">
    <property type="component" value="Unassembled WGS sequence"/>
</dbReference>
<name>A0A0V0TTR8_9BILA</name>
<proteinExistence type="predicted"/>
<comment type="caution">
    <text evidence="1">The sequence shown here is derived from an EMBL/GenBank/DDBJ whole genome shotgun (WGS) entry which is preliminary data.</text>
</comment>
<evidence type="ECO:0000313" key="1">
    <source>
        <dbReference type="EMBL" id="KRX42396.1"/>
    </source>
</evidence>
<gene>
    <name evidence="1" type="ORF">T05_1987</name>
</gene>
<keyword evidence="2" id="KW-1185">Reference proteome</keyword>
<dbReference type="AlphaFoldDB" id="A0A0V0TTR8"/>
<protein>
    <submittedName>
        <fullName evidence="1">Uncharacterized protein</fullName>
    </submittedName>
</protein>